<dbReference type="AlphaFoldDB" id="A0AAP0JT07"/>
<comment type="caution">
    <text evidence="1">The sequence shown here is derived from an EMBL/GenBank/DDBJ whole genome shotgun (WGS) entry which is preliminary data.</text>
</comment>
<evidence type="ECO:0000313" key="2">
    <source>
        <dbReference type="Proteomes" id="UP001419268"/>
    </source>
</evidence>
<reference evidence="1 2" key="1">
    <citation type="submission" date="2024-01" db="EMBL/GenBank/DDBJ databases">
        <title>Genome assemblies of Stephania.</title>
        <authorList>
            <person name="Yang L."/>
        </authorList>
    </citation>
    <scope>NUCLEOTIDE SEQUENCE [LARGE SCALE GENOMIC DNA]</scope>
    <source>
        <strain evidence="1">JXDWG</strain>
        <tissue evidence="1">Leaf</tissue>
    </source>
</reference>
<organism evidence="1 2">
    <name type="scientific">Stephania cephalantha</name>
    <dbReference type="NCBI Taxonomy" id="152367"/>
    <lineage>
        <taxon>Eukaryota</taxon>
        <taxon>Viridiplantae</taxon>
        <taxon>Streptophyta</taxon>
        <taxon>Embryophyta</taxon>
        <taxon>Tracheophyta</taxon>
        <taxon>Spermatophyta</taxon>
        <taxon>Magnoliopsida</taxon>
        <taxon>Ranunculales</taxon>
        <taxon>Menispermaceae</taxon>
        <taxon>Menispermoideae</taxon>
        <taxon>Cissampelideae</taxon>
        <taxon>Stephania</taxon>
    </lineage>
</organism>
<proteinExistence type="predicted"/>
<accession>A0AAP0JT07</accession>
<dbReference type="Proteomes" id="UP001419268">
    <property type="component" value="Unassembled WGS sequence"/>
</dbReference>
<name>A0AAP0JT07_9MAGN</name>
<gene>
    <name evidence="1" type="ORF">Scep_009060</name>
</gene>
<protein>
    <submittedName>
        <fullName evidence="1">Uncharacterized protein</fullName>
    </submittedName>
</protein>
<dbReference type="EMBL" id="JBBNAG010000004">
    <property type="protein sequence ID" value="KAK9139379.1"/>
    <property type="molecule type" value="Genomic_DNA"/>
</dbReference>
<sequence length="104" mass="11721">MPAESLGEKQNRMELQRSSRNRYVNWYNHFNLLRLATTLRVGVVRSSAAEGTIAQRTVIRQGDGETIAGTADADRENIDHDEQEDGVIRGGISYLEELSRVMTQ</sequence>
<evidence type="ECO:0000313" key="1">
    <source>
        <dbReference type="EMBL" id="KAK9139379.1"/>
    </source>
</evidence>
<keyword evidence="2" id="KW-1185">Reference proteome</keyword>